<name>A0A1A8EV09_9TELE</name>
<dbReference type="AlphaFoldDB" id="A0A1A8EV09"/>
<protein>
    <submittedName>
        <fullName evidence="1">Stereocilin</fullName>
    </submittedName>
</protein>
<sequence>VCADLQAEQESKKCFLQRFFDMLPARYEFDTSQLCVEPAPLLVDLLHKLSVCEMEGGEREAFLVAMGYLLPAVSLYIQGAHQCQWQAVVLVGTSSFSQAEHQQHGFFRLVCSWRSATSFRNLLPAVPVCSITHPGPRCSPKPPRASCTPWESSVDGLCSLKRLHTGLFPAALSALQWSDISQGAHCLCWRAMLTDLKPGHRAMLYSAVQEALHRDSRNITQQ</sequence>
<feature type="non-terminal residue" evidence="1">
    <location>
        <position position="222"/>
    </location>
</feature>
<feature type="non-terminal residue" evidence="1">
    <location>
        <position position="1"/>
    </location>
</feature>
<reference evidence="1" key="1">
    <citation type="submission" date="2016-05" db="EMBL/GenBank/DDBJ databases">
        <authorList>
            <person name="Lavstsen T."/>
            <person name="Jespersen J.S."/>
        </authorList>
    </citation>
    <scope>NUCLEOTIDE SEQUENCE</scope>
    <source>
        <tissue evidence="1">Brain</tissue>
    </source>
</reference>
<accession>A0A1A8EV09</accession>
<evidence type="ECO:0000313" key="1">
    <source>
        <dbReference type="EMBL" id="SBQ50697.1"/>
    </source>
</evidence>
<proteinExistence type="predicted"/>
<reference evidence="1" key="2">
    <citation type="submission" date="2016-06" db="EMBL/GenBank/DDBJ databases">
        <title>The genome of a short-lived fish provides insights into sex chromosome evolution and the genetic control of aging.</title>
        <authorList>
            <person name="Reichwald K."/>
            <person name="Felder M."/>
            <person name="Petzold A."/>
            <person name="Koch P."/>
            <person name="Groth M."/>
            <person name="Platzer M."/>
        </authorList>
    </citation>
    <scope>NUCLEOTIDE SEQUENCE</scope>
    <source>
        <tissue evidence="1">Brain</tissue>
    </source>
</reference>
<dbReference type="EMBL" id="HAEB01004170">
    <property type="protein sequence ID" value="SBQ50697.1"/>
    <property type="molecule type" value="Transcribed_RNA"/>
</dbReference>
<gene>
    <name evidence="1" type="primary">STRC</name>
</gene>
<organism evidence="1">
    <name type="scientific">Nothobranchius korthausae</name>
    <dbReference type="NCBI Taxonomy" id="1143690"/>
    <lineage>
        <taxon>Eukaryota</taxon>
        <taxon>Metazoa</taxon>
        <taxon>Chordata</taxon>
        <taxon>Craniata</taxon>
        <taxon>Vertebrata</taxon>
        <taxon>Euteleostomi</taxon>
        <taxon>Actinopterygii</taxon>
        <taxon>Neopterygii</taxon>
        <taxon>Teleostei</taxon>
        <taxon>Neoteleostei</taxon>
        <taxon>Acanthomorphata</taxon>
        <taxon>Ovalentaria</taxon>
        <taxon>Atherinomorphae</taxon>
        <taxon>Cyprinodontiformes</taxon>
        <taxon>Nothobranchiidae</taxon>
        <taxon>Nothobranchius</taxon>
    </lineage>
</organism>